<dbReference type="Proteomes" id="UP001646141">
    <property type="component" value="Unassembled WGS sequence"/>
</dbReference>
<evidence type="ECO:0000313" key="3">
    <source>
        <dbReference type="Proteomes" id="UP001646141"/>
    </source>
</evidence>
<dbReference type="InterPro" id="IPR010427">
    <property type="entry name" value="DUF1023"/>
</dbReference>
<keyword evidence="3" id="KW-1185">Reference proteome</keyword>
<name>A0ABS1SJR0_9MICO</name>
<proteinExistence type="predicted"/>
<evidence type="ECO:0000259" key="1">
    <source>
        <dbReference type="Pfam" id="PF06259"/>
    </source>
</evidence>
<reference evidence="2 3" key="1">
    <citation type="submission" date="2018-09" db="EMBL/GenBank/DDBJ databases">
        <title>Comparative genomics of Leucobacter spp.</title>
        <authorList>
            <person name="Reis A.C."/>
            <person name="Kolvenbach B.A."/>
            <person name="Corvini P.F.X."/>
            <person name="Nunes O.C."/>
        </authorList>
    </citation>
    <scope>NUCLEOTIDE SEQUENCE [LARGE SCALE GENOMIC DNA]</scope>
    <source>
        <strain evidence="2 3">L-1</strain>
    </source>
</reference>
<evidence type="ECO:0000313" key="2">
    <source>
        <dbReference type="EMBL" id="MBL3688410.1"/>
    </source>
</evidence>
<sequence>MSNELALSGRPGATHGVGARLQGRAVGGEVARCLSGVALGLTRRAGAAVSVRRLQQVVQATAGIALAVQQVDGEWGAAVRIYGCRIDEIREAAVRQLEARRPFTAVGPASPARMALDQLNHERSAMDEGAVADADAACSQYAAVGGKLPRVQLSGPTATTWSRPARPASGSLALKTQAEQLAAARDPKVIARRWRELSGHQRGRLIEQQPLLIGNLEGIPLRDRDRANRVRMREHRAELAQHLEMLQWLSRGEPGAGVGEREQKQLIAEIHGMNVILGEVVPSAETARNRRITLVAFDPVRDSIVTYHGALDPVSGDIASSVRRIGVVIPGTNATLGNYTNELRRVRDLAEGSSRGAAYFVWRGSPMPEFTSHGSLVEPASRGFAEVGSPRLATFVNALPLPPGAELTPIAHSYGAVVLGGAEQRGLRADRVVYVAPAGLGRGVRGLGDFPATGQRPHFVLQTRNDGIVGWNQGNPVAAGLGLGHGRLHPLRTAGITRLETGYLVDGDPSSGLLETQGPVAAHSNPFTAGSTAMRNLVAVVEGREVNRFEEVDPGWERAMDRAPGGQRWARVPVLSGELVSSRSGGVTP</sequence>
<accession>A0ABS1SJR0</accession>
<dbReference type="RefSeq" id="WP_237462267.1">
    <property type="nucleotide sequence ID" value="NZ_BAAAMA010000003.1"/>
</dbReference>
<organism evidence="2 3">
    <name type="scientific">Leucobacter chromiireducens subsp. chromiireducens</name>
    <dbReference type="NCBI Taxonomy" id="660067"/>
    <lineage>
        <taxon>Bacteria</taxon>
        <taxon>Bacillati</taxon>
        <taxon>Actinomycetota</taxon>
        <taxon>Actinomycetes</taxon>
        <taxon>Micrococcales</taxon>
        <taxon>Microbacteriaceae</taxon>
        <taxon>Leucobacter</taxon>
    </lineage>
</organism>
<gene>
    <name evidence="2" type="ORF">D3226_00330</name>
</gene>
<feature type="domain" description="DUF1023" evidence="1">
    <location>
        <begin position="316"/>
        <end position="437"/>
    </location>
</feature>
<dbReference type="Pfam" id="PF06259">
    <property type="entry name" value="Abhydrolase_8"/>
    <property type="match status" value="1"/>
</dbReference>
<comment type="caution">
    <text evidence="2">The sequence shown here is derived from an EMBL/GenBank/DDBJ whole genome shotgun (WGS) entry which is preliminary data.</text>
</comment>
<protein>
    <recommendedName>
        <fullName evidence="1">DUF1023 domain-containing protein</fullName>
    </recommendedName>
</protein>
<dbReference type="EMBL" id="QYAD01000001">
    <property type="protein sequence ID" value="MBL3688410.1"/>
    <property type="molecule type" value="Genomic_DNA"/>
</dbReference>